<dbReference type="STRING" id="133383.A0A1R0H3S4"/>
<keyword evidence="2" id="KW-1185">Reference proteome</keyword>
<dbReference type="Proteomes" id="UP000187455">
    <property type="component" value="Unassembled WGS sequence"/>
</dbReference>
<dbReference type="GO" id="GO:0006406">
    <property type="term" value="P:mRNA export from nucleus"/>
    <property type="evidence" value="ECO:0007669"/>
    <property type="project" value="TreeGrafter"/>
</dbReference>
<sequence>MSNIPTTSGKGQIMLRMLNNLIDRIPRTSDYCQFRGSVMQFSASLFNLNERSGINFKGEFASEFPLEYEVDLLHHLHTQTAQENGEIVQNTDNNPDLKIEDSFDNKNVVETDLTITPTVATETIIEPDINTVPKITPSSNTVLGKRGRPSSLSEDSIKFYLSFWELQKYFSSPWLAFEGSTFDTVSIKLKMALMKLAEGDKLPQSLYYAPISIGSISISKNEPPIPSTYFTNPILLNNQLSDPRFRCQILIQIMIFCNYVLLATKENVDLQLAAPTVNKNTILNFSVSPEQITWKNENCKTFEKPEMPEFKKEIESLNSMISQRASKFPKIPKLKNSKIINQLENVSFDIDSLPNIAKIFPDPKACLNEVDLIIQNPSLVSSSELQAKFELERWKALRSFVFENPNKITSEPSRDLKELKTL</sequence>
<comment type="caution">
    <text evidence="1">The sequence shown here is derived from an EMBL/GenBank/DDBJ whole genome shotgun (WGS) entry which is preliminary data.</text>
</comment>
<proteinExistence type="predicted"/>
<dbReference type="PANTHER" id="PTHR13265:SF0">
    <property type="entry name" value="HPR1"/>
    <property type="match status" value="1"/>
</dbReference>
<dbReference type="Pfam" id="PF11957">
    <property type="entry name" value="efThoc1"/>
    <property type="match status" value="2"/>
</dbReference>
<accession>A0A1R0H3S4</accession>
<dbReference type="EMBL" id="LSSL01000748">
    <property type="protein sequence ID" value="OLY83786.1"/>
    <property type="molecule type" value="Genomic_DNA"/>
</dbReference>
<evidence type="ECO:0000313" key="2">
    <source>
        <dbReference type="Proteomes" id="UP000187455"/>
    </source>
</evidence>
<dbReference type="OrthoDB" id="10257415at2759"/>
<protein>
    <recommendedName>
        <fullName evidence="3">THO complex subunit 1</fullName>
    </recommendedName>
</protein>
<dbReference type="GO" id="GO:0000445">
    <property type="term" value="C:THO complex part of transcription export complex"/>
    <property type="evidence" value="ECO:0007669"/>
    <property type="project" value="TreeGrafter"/>
</dbReference>
<organism evidence="1 2">
    <name type="scientific">Smittium mucronatum</name>
    <dbReference type="NCBI Taxonomy" id="133383"/>
    <lineage>
        <taxon>Eukaryota</taxon>
        <taxon>Fungi</taxon>
        <taxon>Fungi incertae sedis</taxon>
        <taxon>Zoopagomycota</taxon>
        <taxon>Kickxellomycotina</taxon>
        <taxon>Harpellomycetes</taxon>
        <taxon>Harpellales</taxon>
        <taxon>Legeriomycetaceae</taxon>
        <taxon>Smittium</taxon>
    </lineage>
</organism>
<evidence type="ECO:0000313" key="1">
    <source>
        <dbReference type="EMBL" id="OLY83786.1"/>
    </source>
</evidence>
<dbReference type="AlphaFoldDB" id="A0A1R0H3S4"/>
<dbReference type="InterPro" id="IPR021861">
    <property type="entry name" value="THO_THOC1"/>
</dbReference>
<evidence type="ECO:0008006" key="3">
    <source>
        <dbReference type="Google" id="ProtNLM"/>
    </source>
</evidence>
<dbReference type="PANTHER" id="PTHR13265">
    <property type="entry name" value="THO COMPLEX SUBUNIT 1"/>
    <property type="match status" value="1"/>
</dbReference>
<reference evidence="1 2" key="1">
    <citation type="journal article" date="2016" name="Mol. Biol. Evol.">
        <title>Genome-Wide Survey of Gut Fungi (Harpellales) Reveals the First Horizontally Transferred Ubiquitin Gene from a Mosquito Host.</title>
        <authorList>
            <person name="Wang Y."/>
            <person name="White M.M."/>
            <person name="Kvist S."/>
            <person name="Moncalvo J.M."/>
        </authorList>
    </citation>
    <scope>NUCLEOTIDE SEQUENCE [LARGE SCALE GENOMIC DNA]</scope>
    <source>
        <strain evidence="1 2">ALG-7-W6</strain>
    </source>
</reference>
<name>A0A1R0H3S4_9FUNG</name>
<gene>
    <name evidence="1" type="ORF">AYI68_g2061</name>
</gene>